<feature type="domain" description="25S rRNA (uridine-N(3))-methyltransferase BMT5-like" evidence="1">
    <location>
        <begin position="4"/>
        <end position="60"/>
    </location>
</feature>
<dbReference type="Gramene" id="mRNA:HanXRQr2_Chr07g0278701">
    <property type="protein sequence ID" value="mRNA:HanXRQr2_Chr07g0278701"/>
    <property type="gene ID" value="HanXRQr2_Chr07g0278701"/>
</dbReference>
<gene>
    <name evidence="2" type="ORF">HanXRQr2_Chr07g0278701</name>
</gene>
<organism evidence="2 3">
    <name type="scientific">Helianthus annuus</name>
    <name type="common">Common sunflower</name>
    <dbReference type="NCBI Taxonomy" id="4232"/>
    <lineage>
        <taxon>Eukaryota</taxon>
        <taxon>Viridiplantae</taxon>
        <taxon>Streptophyta</taxon>
        <taxon>Embryophyta</taxon>
        <taxon>Tracheophyta</taxon>
        <taxon>Spermatophyta</taxon>
        <taxon>Magnoliopsida</taxon>
        <taxon>eudicotyledons</taxon>
        <taxon>Gunneridae</taxon>
        <taxon>Pentapetalae</taxon>
        <taxon>asterids</taxon>
        <taxon>campanulids</taxon>
        <taxon>Asterales</taxon>
        <taxon>Asteraceae</taxon>
        <taxon>Asteroideae</taxon>
        <taxon>Heliantheae alliance</taxon>
        <taxon>Heliantheae</taxon>
        <taxon>Helianthus</taxon>
    </lineage>
</organism>
<reference evidence="2" key="1">
    <citation type="journal article" date="2017" name="Nature">
        <title>The sunflower genome provides insights into oil metabolism, flowering and Asterid evolution.</title>
        <authorList>
            <person name="Badouin H."/>
            <person name="Gouzy J."/>
            <person name="Grassa C.J."/>
            <person name="Murat F."/>
            <person name="Staton S.E."/>
            <person name="Cottret L."/>
            <person name="Lelandais-Briere C."/>
            <person name="Owens G.L."/>
            <person name="Carrere S."/>
            <person name="Mayjonade B."/>
            <person name="Legrand L."/>
            <person name="Gill N."/>
            <person name="Kane N.C."/>
            <person name="Bowers J.E."/>
            <person name="Hubner S."/>
            <person name="Bellec A."/>
            <person name="Berard A."/>
            <person name="Berges H."/>
            <person name="Blanchet N."/>
            <person name="Boniface M.C."/>
            <person name="Brunel D."/>
            <person name="Catrice O."/>
            <person name="Chaidir N."/>
            <person name="Claudel C."/>
            <person name="Donnadieu C."/>
            <person name="Faraut T."/>
            <person name="Fievet G."/>
            <person name="Helmstetter N."/>
            <person name="King M."/>
            <person name="Knapp S.J."/>
            <person name="Lai Z."/>
            <person name="Le Paslier M.C."/>
            <person name="Lippi Y."/>
            <person name="Lorenzon L."/>
            <person name="Mandel J.R."/>
            <person name="Marage G."/>
            <person name="Marchand G."/>
            <person name="Marquand E."/>
            <person name="Bret-Mestries E."/>
            <person name="Morien E."/>
            <person name="Nambeesan S."/>
            <person name="Nguyen T."/>
            <person name="Pegot-Espagnet P."/>
            <person name="Pouilly N."/>
            <person name="Raftis F."/>
            <person name="Sallet E."/>
            <person name="Schiex T."/>
            <person name="Thomas J."/>
            <person name="Vandecasteele C."/>
            <person name="Vares D."/>
            <person name="Vear F."/>
            <person name="Vautrin S."/>
            <person name="Crespi M."/>
            <person name="Mangin B."/>
            <person name="Burke J.M."/>
            <person name="Salse J."/>
            <person name="Munos S."/>
            <person name="Vincourt P."/>
            <person name="Rieseberg L.H."/>
            <person name="Langlade N.B."/>
        </authorList>
    </citation>
    <scope>NUCLEOTIDE SEQUENCE</scope>
    <source>
        <tissue evidence="2">Leaves</tissue>
    </source>
</reference>
<dbReference type="GO" id="GO:0070042">
    <property type="term" value="F:rRNA (uridine-N3-)-methyltransferase activity"/>
    <property type="evidence" value="ECO:0007669"/>
    <property type="project" value="InterPro"/>
</dbReference>
<dbReference type="InterPro" id="IPR019446">
    <property type="entry name" value="BMT5-like"/>
</dbReference>
<dbReference type="EMBL" id="MNCJ02000322">
    <property type="protein sequence ID" value="KAF5797275.1"/>
    <property type="molecule type" value="Genomic_DNA"/>
</dbReference>
<evidence type="ECO:0000259" key="1">
    <source>
        <dbReference type="Pfam" id="PF10354"/>
    </source>
</evidence>
<evidence type="ECO:0000313" key="2">
    <source>
        <dbReference type="EMBL" id="KAF5797275.1"/>
    </source>
</evidence>
<comment type="caution">
    <text evidence="2">The sequence shown here is derived from an EMBL/GenBank/DDBJ whole genome shotgun (WGS) entry which is preliminary data.</text>
</comment>
<accession>A0A9K3IIT0</accession>
<evidence type="ECO:0000313" key="3">
    <source>
        <dbReference type="Proteomes" id="UP000215914"/>
    </source>
</evidence>
<dbReference type="Proteomes" id="UP000215914">
    <property type="component" value="Unassembled WGS sequence"/>
</dbReference>
<sequence>MAFRTYKRAEGHITMLEASGATLMYNVDATDLSKTPGLKDKVFDRIFSTPHTVGCLERNGAQAVSGNGRRNTRRVTRRVIRRVARRVNRRVKRMVKRRVTRMVNQRVARRVNY</sequence>
<reference evidence="2" key="2">
    <citation type="submission" date="2020-06" db="EMBL/GenBank/DDBJ databases">
        <title>Helianthus annuus Genome sequencing and assembly Release 2.</title>
        <authorList>
            <person name="Gouzy J."/>
            <person name="Langlade N."/>
            <person name="Munos S."/>
        </authorList>
    </citation>
    <scope>NUCLEOTIDE SEQUENCE</scope>
    <source>
        <tissue evidence="2">Leaves</tissue>
    </source>
</reference>
<keyword evidence="3" id="KW-1185">Reference proteome</keyword>
<dbReference type="AlphaFoldDB" id="A0A9K3IIT0"/>
<proteinExistence type="predicted"/>
<name>A0A9K3IIT0_HELAN</name>
<dbReference type="GO" id="GO:0070475">
    <property type="term" value="P:rRNA base methylation"/>
    <property type="evidence" value="ECO:0007669"/>
    <property type="project" value="InterPro"/>
</dbReference>
<protein>
    <recommendedName>
        <fullName evidence="1">25S rRNA (uridine-N(3))-methyltransferase BMT5-like domain-containing protein</fullName>
    </recommendedName>
</protein>
<dbReference type="Pfam" id="PF10354">
    <property type="entry name" value="BMT5-like"/>
    <property type="match status" value="1"/>
</dbReference>